<proteinExistence type="inferred from homology"/>
<dbReference type="InterPro" id="IPR000407">
    <property type="entry name" value="GDA1_CD39_NTPase"/>
</dbReference>
<dbReference type="GO" id="GO:0045134">
    <property type="term" value="F:UDP phosphatase activity"/>
    <property type="evidence" value="ECO:0007669"/>
    <property type="project" value="TreeGrafter"/>
</dbReference>
<dbReference type="GO" id="GO:0017111">
    <property type="term" value="F:ribonucleoside triphosphate phosphatase activity"/>
    <property type="evidence" value="ECO:0007669"/>
    <property type="project" value="UniProtKB-EC"/>
</dbReference>
<dbReference type="GO" id="GO:0005794">
    <property type="term" value="C:Golgi apparatus"/>
    <property type="evidence" value="ECO:0007669"/>
    <property type="project" value="TreeGrafter"/>
</dbReference>
<evidence type="ECO:0000256" key="3">
    <source>
        <dbReference type="ARBA" id="ARBA00012445"/>
    </source>
</evidence>
<evidence type="ECO:0000256" key="10">
    <source>
        <dbReference type="PIRSR" id="PIRSR600407-2"/>
    </source>
</evidence>
<sequence length="614" mass="70296">RISISCLLPASWHFSISPVGCPRFLNTTLRQVVVIGIFAAALSLLYYSLVVIRNKYGRAYRDKRFHRYLARVTDTEATDTNNPNLNYGIVVDCGSSGSRIFVYCWPRHNGNPHDLLDIKQMRDKTRKPVVMKIKPGISEFASSPEKVSDYISPLLSFAAEHVPRAKHKETPLYILCTAGMRILPESQQKAILEDLLTDIPVHFDFLFSDSHAEVISGKQEGVYAWIGINFVLGRFEHTDDEDEAIVEVHIPGSENREAIIRKRTVGILDMGGVSTQIAYEVPKTVSFASSQQEEVAKNLLAEFNLGCDAHQTEHVYRVYVATFLGFGGNAARQRYEDSLFTSTALKNRLLGKQTGLTSDSPCLDPCLPLDAQDEIQQNGQRMYLRGTGDFDLCREIIQPFMNKTNETQTSLNGVYQPAVHFQNSEFYGFSEFYYCTEDVLRMGGDYNAAKFIKAAKDYCATKWSVLRERFDRGLYASHADLHRLKYQCFKSAWMYEVFHSGFSFPESYSNLKTALQVYDKEVQWTLGAILYRTRFLPLRDIQQENFRGSHSHWRSFSFVYNHYLFFACFLIVLLSILLYLLRLRRIHRRMLRNSSSTSLWMEEGLPPQKIAGPL</sequence>
<evidence type="ECO:0000256" key="11">
    <source>
        <dbReference type="RuleBase" id="RU003833"/>
    </source>
</evidence>
<reference evidence="13 14" key="1">
    <citation type="submission" date="2019-09" db="EMBL/GenBank/DDBJ databases">
        <title>Bird 10,000 Genomes (B10K) Project - Family phase.</title>
        <authorList>
            <person name="Zhang G."/>
        </authorList>
    </citation>
    <scope>NUCLEOTIDE SEQUENCE [LARGE SCALE GENOMIC DNA]</scope>
    <source>
        <strain evidence="13">B10K-DU-006-20</strain>
        <tissue evidence="13">Mixed tissue sample</tissue>
    </source>
</reference>
<keyword evidence="6 12" id="KW-1133">Transmembrane helix</keyword>
<evidence type="ECO:0000256" key="12">
    <source>
        <dbReference type="SAM" id="Phobius"/>
    </source>
</evidence>
<evidence type="ECO:0000256" key="8">
    <source>
        <dbReference type="ARBA" id="ARBA00023180"/>
    </source>
</evidence>
<evidence type="ECO:0000256" key="5">
    <source>
        <dbReference type="ARBA" id="ARBA00022801"/>
    </source>
</evidence>
<dbReference type="PROSITE" id="PS01238">
    <property type="entry name" value="GDA1_CD39_NTPASE"/>
    <property type="match status" value="1"/>
</dbReference>
<keyword evidence="10" id="KW-0067">ATP-binding</keyword>
<dbReference type="EC" id="3.6.1.15" evidence="3"/>
<protein>
    <recommendedName>
        <fullName evidence="3">nucleoside-triphosphate phosphatase</fullName>
        <ecNumber evidence="3">3.6.1.15</ecNumber>
    </recommendedName>
</protein>
<evidence type="ECO:0000256" key="1">
    <source>
        <dbReference type="ARBA" id="ARBA00004127"/>
    </source>
</evidence>
<dbReference type="FunFam" id="3.30.420.150:FF:000003">
    <property type="entry name" value="ectonucleoside triphosphate diphosphohydrolase 7"/>
    <property type="match status" value="1"/>
</dbReference>
<gene>
    <name evidence="13" type="primary">Entpd4</name>
    <name evidence="13" type="ORF">ROSBEN_R14527</name>
</gene>
<feature type="binding site" evidence="10">
    <location>
        <begin position="272"/>
        <end position="276"/>
    </location>
    <ligand>
        <name>ATP</name>
        <dbReference type="ChEBI" id="CHEBI:30616"/>
    </ligand>
</feature>
<feature type="non-terminal residue" evidence="13">
    <location>
        <position position="614"/>
    </location>
</feature>
<feature type="transmembrane region" description="Helical" evidence="12">
    <location>
        <begin position="32"/>
        <end position="52"/>
    </location>
</feature>
<keyword evidence="10" id="KW-0547">Nucleotide-binding</keyword>
<evidence type="ECO:0000256" key="2">
    <source>
        <dbReference type="ARBA" id="ARBA00009283"/>
    </source>
</evidence>
<dbReference type="AlphaFoldDB" id="A0A7L0DFE4"/>
<feature type="non-terminal residue" evidence="13">
    <location>
        <position position="1"/>
    </location>
</feature>
<evidence type="ECO:0000313" key="13">
    <source>
        <dbReference type="EMBL" id="NXJ70865.1"/>
    </source>
</evidence>
<feature type="transmembrane region" description="Helical" evidence="12">
    <location>
        <begin position="563"/>
        <end position="581"/>
    </location>
</feature>
<keyword evidence="7 12" id="KW-0472">Membrane</keyword>
<keyword evidence="8" id="KW-0325">Glycoprotein</keyword>
<evidence type="ECO:0000256" key="9">
    <source>
        <dbReference type="PIRSR" id="PIRSR600407-1"/>
    </source>
</evidence>
<evidence type="ECO:0000313" key="14">
    <source>
        <dbReference type="Proteomes" id="UP000545435"/>
    </source>
</evidence>
<name>A0A7L0DFE4_9CHAR</name>
<organism evidence="13 14">
    <name type="scientific">Rostratula benghalensis</name>
    <name type="common">greater painted-snipe</name>
    <dbReference type="NCBI Taxonomy" id="118793"/>
    <lineage>
        <taxon>Eukaryota</taxon>
        <taxon>Metazoa</taxon>
        <taxon>Chordata</taxon>
        <taxon>Craniata</taxon>
        <taxon>Vertebrata</taxon>
        <taxon>Euteleostomi</taxon>
        <taxon>Archelosauria</taxon>
        <taxon>Archosauria</taxon>
        <taxon>Dinosauria</taxon>
        <taxon>Saurischia</taxon>
        <taxon>Theropoda</taxon>
        <taxon>Coelurosauria</taxon>
        <taxon>Aves</taxon>
        <taxon>Neognathae</taxon>
        <taxon>Neoaves</taxon>
        <taxon>Charadriiformes</taxon>
        <taxon>Rostratulidae</taxon>
        <taxon>Rostratula</taxon>
    </lineage>
</organism>
<dbReference type="GO" id="GO:0006256">
    <property type="term" value="P:UDP catabolic process"/>
    <property type="evidence" value="ECO:0007669"/>
    <property type="project" value="TreeGrafter"/>
</dbReference>
<accession>A0A7L0DFE4</accession>
<evidence type="ECO:0000256" key="7">
    <source>
        <dbReference type="ARBA" id="ARBA00023136"/>
    </source>
</evidence>
<keyword evidence="4 12" id="KW-0812">Transmembrane</keyword>
<dbReference type="Gene3D" id="3.30.420.40">
    <property type="match status" value="1"/>
</dbReference>
<dbReference type="FunFam" id="3.30.420.40:FF:000057">
    <property type="entry name" value="Ectonucleoside triphosphate diphosphohydrolase 4"/>
    <property type="match status" value="1"/>
</dbReference>
<dbReference type="Gene3D" id="3.30.420.150">
    <property type="entry name" value="Exopolyphosphatase. Domain 2"/>
    <property type="match status" value="1"/>
</dbReference>
<comment type="subcellular location">
    <subcellularLocation>
        <location evidence="1">Endomembrane system</location>
        <topology evidence="1">Multi-pass membrane protein</topology>
    </subcellularLocation>
</comment>
<dbReference type="PANTHER" id="PTHR11782:SF29">
    <property type="entry name" value="ECTONUCLEOSIDE TRIPHOSPHATE DIPHOSPHOHYDROLASE 4"/>
    <property type="match status" value="1"/>
</dbReference>
<comment type="similarity">
    <text evidence="2 11">Belongs to the GDA1/CD39 NTPase family.</text>
</comment>
<keyword evidence="5 11" id="KW-0378">Hydrolase</keyword>
<dbReference type="EMBL" id="VXAI01000504">
    <property type="protein sequence ID" value="NXJ70865.1"/>
    <property type="molecule type" value="Genomic_DNA"/>
</dbReference>
<dbReference type="GO" id="GO:0004382">
    <property type="term" value="F:GDP phosphatase activity"/>
    <property type="evidence" value="ECO:0007669"/>
    <property type="project" value="TreeGrafter"/>
</dbReference>
<dbReference type="GO" id="GO:0005524">
    <property type="term" value="F:ATP binding"/>
    <property type="evidence" value="ECO:0007669"/>
    <property type="project" value="UniProtKB-KW"/>
</dbReference>
<dbReference type="CDD" id="cd24045">
    <property type="entry name" value="ASKHA_NBD_NTPDase4-like"/>
    <property type="match status" value="1"/>
</dbReference>
<dbReference type="GO" id="GO:0016020">
    <property type="term" value="C:membrane"/>
    <property type="evidence" value="ECO:0007669"/>
    <property type="project" value="TreeGrafter"/>
</dbReference>
<keyword evidence="14" id="KW-1185">Reference proteome</keyword>
<dbReference type="GO" id="GO:0046036">
    <property type="term" value="P:CTP metabolic process"/>
    <property type="evidence" value="ECO:0007669"/>
    <property type="project" value="TreeGrafter"/>
</dbReference>
<dbReference type="Proteomes" id="UP000545435">
    <property type="component" value="Unassembled WGS sequence"/>
</dbReference>
<feature type="active site" description="Proton acceptor" evidence="9">
    <location>
        <position position="220"/>
    </location>
</feature>
<dbReference type="PANTHER" id="PTHR11782">
    <property type="entry name" value="ADENOSINE/GUANOSINE DIPHOSPHATASE"/>
    <property type="match status" value="1"/>
</dbReference>
<comment type="caution">
    <text evidence="13">The sequence shown here is derived from an EMBL/GenBank/DDBJ whole genome shotgun (WGS) entry which is preliminary data.</text>
</comment>
<evidence type="ECO:0000256" key="6">
    <source>
        <dbReference type="ARBA" id="ARBA00022989"/>
    </source>
</evidence>
<evidence type="ECO:0000256" key="4">
    <source>
        <dbReference type="ARBA" id="ARBA00022692"/>
    </source>
</evidence>
<dbReference type="Pfam" id="PF01150">
    <property type="entry name" value="GDA1_CD39"/>
    <property type="match status" value="1"/>
</dbReference>